<evidence type="ECO:0000313" key="1">
    <source>
        <dbReference type="EMBL" id="ETO00228.1"/>
    </source>
</evidence>
<keyword evidence="2" id="KW-1185">Reference proteome</keyword>
<dbReference type="EMBL" id="ASPP01041600">
    <property type="protein sequence ID" value="ETO00228.1"/>
    <property type="molecule type" value="Genomic_DNA"/>
</dbReference>
<reference evidence="1 2" key="1">
    <citation type="journal article" date="2013" name="Curr. Biol.">
        <title>The Genome of the Foraminiferan Reticulomyxa filosa.</title>
        <authorList>
            <person name="Glockner G."/>
            <person name="Hulsmann N."/>
            <person name="Schleicher M."/>
            <person name="Noegel A.A."/>
            <person name="Eichinger L."/>
            <person name="Gallinger C."/>
            <person name="Pawlowski J."/>
            <person name="Sierra R."/>
            <person name="Euteneuer U."/>
            <person name="Pillet L."/>
            <person name="Moustafa A."/>
            <person name="Platzer M."/>
            <person name="Groth M."/>
            <person name="Szafranski K."/>
            <person name="Schliwa M."/>
        </authorList>
    </citation>
    <scope>NUCLEOTIDE SEQUENCE [LARGE SCALE GENOMIC DNA]</scope>
</reference>
<organism evidence="1 2">
    <name type="scientific">Reticulomyxa filosa</name>
    <dbReference type="NCBI Taxonomy" id="46433"/>
    <lineage>
        <taxon>Eukaryota</taxon>
        <taxon>Sar</taxon>
        <taxon>Rhizaria</taxon>
        <taxon>Retaria</taxon>
        <taxon>Foraminifera</taxon>
        <taxon>Monothalamids</taxon>
        <taxon>Reticulomyxidae</taxon>
        <taxon>Reticulomyxa</taxon>
    </lineage>
</organism>
<proteinExistence type="predicted"/>
<name>X6LDZ4_RETFI</name>
<dbReference type="Proteomes" id="UP000023152">
    <property type="component" value="Unassembled WGS sequence"/>
</dbReference>
<dbReference type="AlphaFoldDB" id="X6LDZ4"/>
<comment type="caution">
    <text evidence="1">The sequence shown here is derived from an EMBL/GenBank/DDBJ whole genome shotgun (WGS) entry which is preliminary data.</text>
</comment>
<sequence>PVLKKLEHLNMPAYVLPVFYLKEVLSNVVEYWIRTCTAFIDNNSKCSISTSAICLDLILHYYGFVKKKMEILNHIPFKKSFIRIIDFGMSNSEYKIQGIPEISNIRSIGMEIFKILYQIRTFHGKSKKFCKKQKREKSIEKPYQTRTFHGKSNDIKLRSNYQTYTRMRLRI</sequence>
<evidence type="ECO:0000313" key="2">
    <source>
        <dbReference type="Proteomes" id="UP000023152"/>
    </source>
</evidence>
<gene>
    <name evidence="1" type="ORF">RFI_37219</name>
</gene>
<feature type="non-terminal residue" evidence="1">
    <location>
        <position position="1"/>
    </location>
</feature>
<accession>X6LDZ4</accession>
<protein>
    <submittedName>
        <fullName evidence="1">Uncharacterized protein</fullName>
    </submittedName>
</protein>